<dbReference type="OrthoDB" id="7614768at2759"/>
<evidence type="ECO:0000313" key="1">
    <source>
        <dbReference type="EMBL" id="KMQ83215.1"/>
    </source>
</evidence>
<dbReference type="EMBL" id="LBMM01020760">
    <property type="protein sequence ID" value="KMQ83215.1"/>
    <property type="molecule type" value="Genomic_DNA"/>
</dbReference>
<reference evidence="1 2" key="1">
    <citation type="submission" date="2015-04" db="EMBL/GenBank/DDBJ databases">
        <title>Lasius niger genome sequencing.</title>
        <authorList>
            <person name="Konorov E.A."/>
            <person name="Nikitin M.A."/>
            <person name="Kirill M.V."/>
            <person name="Chang P."/>
        </authorList>
    </citation>
    <scope>NUCLEOTIDE SEQUENCE [LARGE SCALE GENOMIC DNA]</scope>
    <source>
        <tissue evidence="1">Whole</tissue>
    </source>
</reference>
<gene>
    <name evidence="1" type="ORF">RF55_20622</name>
</gene>
<dbReference type="InterPro" id="IPR021109">
    <property type="entry name" value="Peptidase_aspartic_dom_sf"/>
</dbReference>
<keyword evidence="2" id="KW-1185">Reference proteome</keyword>
<proteinExistence type="predicted"/>
<dbReference type="Proteomes" id="UP000036403">
    <property type="component" value="Unassembled WGS sequence"/>
</dbReference>
<name>A0A0J7MRT2_LASNI</name>
<evidence type="ECO:0000313" key="2">
    <source>
        <dbReference type="Proteomes" id="UP000036403"/>
    </source>
</evidence>
<accession>A0A0J7MRT2</accession>
<comment type="caution">
    <text evidence="1">The sequence shown here is derived from an EMBL/GenBank/DDBJ whole genome shotgun (WGS) entry which is preliminary data.</text>
</comment>
<sequence length="209" mass="23821">MYEVKDDFPIEYDGILGVDFLRKQEATCDYKKKQLKVGQRILKLYPYRRMTLKPRSETIIQVATNKNTIGVIQAEETIPGIFIGNFLVEPQDFICTASILNTTDATVEMVMPQITLEEIRQYKAEKVNATQPEREVIPRSDKVLQLLRTQHLNAEEKRRSSKSAKTLATYCIWMENHYRTCTDIVLHQIATQAASSPVNVTIISPAGEA</sequence>
<protein>
    <submittedName>
        <fullName evidence="1">Uncharacterized protein</fullName>
    </submittedName>
</protein>
<dbReference type="Gene3D" id="2.40.70.10">
    <property type="entry name" value="Acid Proteases"/>
    <property type="match status" value="1"/>
</dbReference>
<dbReference type="AlphaFoldDB" id="A0A0J7MRT2"/>
<dbReference type="PaxDb" id="67767-A0A0J7MRT2"/>
<organism evidence="1 2">
    <name type="scientific">Lasius niger</name>
    <name type="common">Black garden ant</name>
    <dbReference type="NCBI Taxonomy" id="67767"/>
    <lineage>
        <taxon>Eukaryota</taxon>
        <taxon>Metazoa</taxon>
        <taxon>Ecdysozoa</taxon>
        <taxon>Arthropoda</taxon>
        <taxon>Hexapoda</taxon>
        <taxon>Insecta</taxon>
        <taxon>Pterygota</taxon>
        <taxon>Neoptera</taxon>
        <taxon>Endopterygota</taxon>
        <taxon>Hymenoptera</taxon>
        <taxon>Apocrita</taxon>
        <taxon>Aculeata</taxon>
        <taxon>Formicoidea</taxon>
        <taxon>Formicidae</taxon>
        <taxon>Formicinae</taxon>
        <taxon>Lasius</taxon>
        <taxon>Lasius</taxon>
    </lineage>
</organism>